<dbReference type="InterPro" id="IPR030395">
    <property type="entry name" value="GP_PDE_dom"/>
</dbReference>
<dbReference type="EMBL" id="MCOL01000001">
    <property type="protein sequence ID" value="ODO61286.1"/>
    <property type="molecule type" value="Genomic_DNA"/>
</dbReference>
<proteinExistence type="predicted"/>
<organism evidence="5 9">
    <name type="scientific">Lactiplantibacillus plantarum</name>
    <name type="common">Lactobacillus plantarum</name>
    <dbReference type="NCBI Taxonomy" id="1590"/>
    <lineage>
        <taxon>Bacteria</taxon>
        <taxon>Bacillati</taxon>
        <taxon>Bacillota</taxon>
        <taxon>Bacilli</taxon>
        <taxon>Lactobacillales</taxon>
        <taxon>Lactobacillaceae</taxon>
        <taxon>Lactiplantibacillus</taxon>
    </lineage>
</organism>
<evidence type="ECO:0000313" key="5">
    <source>
        <dbReference type="EMBL" id="ODO61286.1"/>
    </source>
</evidence>
<dbReference type="EMBL" id="LUXM01000040">
    <property type="protein sequence ID" value="KZU91496.1"/>
    <property type="molecule type" value="Genomic_DNA"/>
</dbReference>
<evidence type="ECO:0000313" key="8">
    <source>
        <dbReference type="Proteomes" id="UP000076989"/>
    </source>
</evidence>
<evidence type="ECO:0000313" key="3">
    <source>
        <dbReference type="EMBL" id="KZU91496.1"/>
    </source>
</evidence>
<dbReference type="EMBL" id="LUWI01000010">
    <property type="protein sequence ID" value="KZU07315.1"/>
    <property type="molecule type" value="Genomic_DNA"/>
</dbReference>
<evidence type="ECO:0000313" key="2">
    <source>
        <dbReference type="EMBL" id="KZU07315.1"/>
    </source>
</evidence>
<dbReference type="RefSeq" id="WP_011101356.1">
    <property type="nucleotide sequence ID" value="NZ_BLJR01000015.1"/>
</dbReference>
<dbReference type="Proteomes" id="UP000076872">
    <property type="component" value="Unassembled WGS sequence"/>
</dbReference>
<gene>
    <name evidence="5" type="primary">glpQ</name>
    <name evidence="3" type="ORF">Lp19_2782</name>
    <name evidence="5" type="ORF">LPJSA22_01259</name>
    <name evidence="4" type="ORF">NAB2_3251</name>
    <name evidence="2" type="ORF">Nizo2260_0856</name>
</gene>
<evidence type="ECO:0000259" key="1">
    <source>
        <dbReference type="PROSITE" id="PS51704"/>
    </source>
</evidence>
<dbReference type="KEGG" id="lpb:SH83_05555"/>
<feature type="domain" description="GP-PDE" evidence="1">
    <location>
        <begin position="5"/>
        <end position="225"/>
    </location>
</feature>
<dbReference type="EC" id="3.1.4.46" evidence="5"/>
<evidence type="ECO:0000313" key="4">
    <source>
        <dbReference type="EMBL" id="KZV00021.1"/>
    </source>
</evidence>
<dbReference type="PANTHER" id="PTHR46211:SF1">
    <property type="entry name" value="GLYCEROPHOSPHODIESTER PHOSPHODIESTERASE, CYTOPLASMIC"/>
    <property type="match status" value="1"/>
</dbReference>
<protein>
    <submittedName>
        <fullName evidence="5">Glycerophosphodiester phosphodiesterase</fullName>
        <ecNumber evidence="5">3.1.4.46</ecNumber>
    </submittedName>
    <submittedName>
        <fullName evidence="2">Glycerophosphoryl diester phosphodiesterase</fullName>
    </submittedName>
</protein>
<name>A0A165H8Y2_LACPN</name>
<reference evidence="5 9" key="2">
    <citation type="submission" date="2016-08" db="EMBL/GenBank/DDBJ databases">
        <title>Genome sequencing of Lactobacillus plantarum JSA22, isolated from fermented soybean paste.</title>
        <authorList>
            <person name="Choi H.S."/>
        </authorList>
    </citation>
    <scope>NUCLEOTIDE SEQUENCE [LARGE SCALE GENOMIC DNA]</scope>
    <source>
        <strain evidence="5 9">JSA22</strain>
    </source>
</reference>
<sequence length="228" mass="26014">MPNMSLIYGHRGVPVKFPENSLAGFAYAISHHIDGLEFDVHLTQDQIPVIMHDERIDRTTNGQGAIADLTFEQLRRFELANGEPVPSLQEFLNLVSGEPVHLNLELKTDRHYYLDIERIVLRMVRQTDLIYPVVFSSFNLKSLQRAYAIDASQKYAFLTSARLGNPDEFATHEHLEGVHLEHYQPVHHVAERVWTVDEPIVMQQLFAASVNAVITNNFELAQQVRAAM</sequence>
<dbReference type="InterPro" id="IPR017946">
    <property type="entry name" value="PLC-like_Pdiesterase_TIM-brl"/>
</dbReference>
<dbReference type="PANTHER" id="PTHR46211">
    <property type="entry name" value="GLYCEROPHOSPHORYL DIESTER PHOSPHODIESTERASE"/>
    <property type="match status" value="1"/>
</dbReference>
<evidence type="ECO:0000313" key="6">
    <source>
        <dbReference type="Proteomes" id="UP000076872"/>
    </source>
</evidence>
<dbReference type="OMA" id="KPDHYTE"/>
<dbReference type="AlphaFoldDB" id="A0A165H8Y2"/>
<dbReference type="Proteomes" id="UP000094892">
    <property type="component" value="Unassembled WGS sequence"/>
</dbReference>
<dbReference type="Proteomes" id="UP000076989">
    <property type="component" value="Unassembled WGS sequence"/>
</dbReference>
<dbReference type="SUPFAM" id="SSF51695">
    <property type="entry name" value="PLC-like phosphodiesterases"/>
    <property type="match status" value="1"/>
</dbReference>
<dbReference type="GO" id="GO:0008889">
    <property type="term" value="F:glycerophosphodiester phosphodiesterase activity"/>
    <property type="evidence" value="ECO:0007669"/>
    <property type="project" value="UniProtKB-EC"/>
</dbReference>
<dbReference type="PROSITE" id="PS51704">
    <property type="entry name" value="GP_PDE"/>
    <property type="match status" value="1"/>
</dbReference>
<reference evidence="6 7" key="1">
    <citation type="submission" date="2016-03" db="EMBL/GenBank/DDBJ databases">
        <title>Comparative genomics of 54 Lactobacillus plantarum strains reveals genomic uncoupling from niche constraints.</title>
        <authorList>
            <person name="Martino M.E."/>
        </authorList>
    </citation>
    <scope>NUCLEOTIDE SEQUENCE [LARGE SCALE GENOMIC DNA]</scope>
    <source>
        <strain evidence="3 7">19.1</strain>
        <strain evidence="4 6">NAB2</strain>
        <strain evidence="2 8">Nizo2260</strain>
    </source>
</reference>
<dbReference type="Gene3D" id="3.20.20.190">
    <property type="entry name" value="Phosphatidylinositol (PI) phosphodiesterase"/>
    <property type="match status" value="1"/>
</dbReference>
<dbReference type="PATRIC" id="fig|1590.144.peg.1145"/>
<evidence type="ECO:0000313" key="9">
    <source>
        <dbReference type="Proteomes" id="UP000094892"/>
    </source>
</evidence>
<accession>A0A165H8Y2</accession>
<dbReference type="EMBL" id="LUXO01000043">
    <property type="protein sequence ID" value="KZV00021.1"/>
    <property type="molecule type" value="Genomic_DNA"/>
</dbReference>
<dbReference type="Pfam" id="PF03009">
    <property type="entry name" value="GDPD"/>
    <property type="match status" value="1"/>
</dbReference>
<evidence type="ECO:0000313" key="7">
    <source>
        <dbReference type="Proteomes" id="UP000076882"/>
    </source>
</evidence>
<dbReference type="Proteomes" id="UP000076882">
    <property type="component" value="Unassembled WGS sequence"/>
</dbReference>
<comment type="caution">
    <text evidence="5">The sequence shown here is derived from an EMBL/GenBank/DDBJ whole genome shotgun (WGS) entry which is preliminary data.</text>
</comment>
<dbReference type="GO" id="GO:0006629">
    <property type="term" value="P:lipid metabolic process"/>
    <property type="evidence" value="ECO:0007669"/>
    <property type="project" value="InterPro"/>
</dbReference>
<keyword evidence="5" id="KW-0378">Hydrolase</keyword>